<dbReference type="SUPFAM" id="SSF52058">
    <property type="entry name" value="L domain-like"/>
    <property type="match status" value="1"/>
</dbReference>
<dbReference type="Gene3D" id="3.80.10.10">
    <property type="entry name" value="Ribonuclease Inhibitor"/>
    <property type="match status" value="1"/>
</dbReference>
<comment type="caution">
    <text evidence="1">The sequence shown here is derived from an EMBL/GenBank/DDBJ whole genome shotgun (WGS) entry which is preliminary data.</text>
</comment>
<dbReference type="PANTHER" id="PTHR48054">
    <property type="entry name" value="RECEPTOR KINASE-LIKE PROTEIN XA21"/>
    <property type="match status" value="1"/>
</dbReference>
<name>A0A2U1PRG9_ARTAN</name>
<keyword evidence="1" id="KW-0808">Transferase</keyword>
<accession>A0A2U1PRG9</accession>
<proteinExistence type="predicted"/>
<dbReference type="PANTHER" id="PTHR48054:SF82">
    <property type="entry name" value="LRR RECEPTOR-LIKE SERINE_THREONINE-PROTEIN KINASE FLS2"/>
    <property type="match status" value="1"/>
</dbReference>
<dbReference type="InterPro" id="IPR032675">
    <property type="entry name" value="LRR_dom_sf"/>
</dbReference>
<keyword evidence="1" id="KW-0418">Kinase</keyword>
<dbReference type="GO" id="GO:0016301">
    <property type="term" value="F:kinase activity"/>
    <property type="evidence" value="ECO:0007669"/>
    <property type="project" value="UniProtKB-KW"/>
</dbReference>
<evidence type="ECO:0000313" key="1">
    <source>
        <dbReference type="EMBL" id="PWA88335.1"/>
    </source>
</evidence>
<organism evidence="1 2">
    <name type="scientific">Artemisia annua</name>
    <name type="common">Sweet wormwood</name>
    <dbReference type="NCBI Taxonomy" id="35608"/>
    <lineage>
        <taxon>Eukaryota</taxon>
        <taxon>Viridiplantae</taxon>
        <taxon>Streptophyta</taxon>
        <taxon>Embryophyta</taxon>
        <taxon>Tracheophyta</taxon>
        <taxon>Spermatophyta</taxon>
        <taxon>Magnoliopsida</taxon>
        <taxon>eudicotyledons</taxon>
        <taxon>Gunneridae</taxon>
        <taxon>Pentapetalae</taxon>
        <taxon>asterids</taxon>
        <taxon>campanulids</taxon>
        <taxon>Asterales</taxon>
        <taxon>Asteraceae</taxon>
        <taxon>Asteroideae</taxon>
        <taxon>Anthemideae</taxon>
        <taxon>Artemisiinae</taxon>
        <taxon>Artemisia</taxon>
    </lineage>
</organism>
<sequence length="99" mass="11166">MEHFPSFLSLEWCFMWKGTQKSDCFTTTVTRLGRLVVSSCREPQFPSGVFNNSLQGYIPNELGRLSRLLVLVLGRNKFDGGIPTNLSNCSNLRELSAYS</sequence>
<reference evidence="1 2" key="1">
    <citation type="journal article" date="2018" name="Mol. Plant">
        <title>The genome of Artemisia annua provides insight into the evolution of Asteraceae family and artemisinin biosynthesis.</title>
        <authorList>
            <person name="Shen Q."/>
            <person name="Zhang L."/>
            <person name="Liao Z."/>
            <person name="Wang S."/>
            <person name="Yan T."/>
            <person name="Shi P."/>
            <person name="Liu M."/>
            <person name="Fu X."/>
            <person name="Pan Q."/>
            <person name="Wang Y."/>
            <person name="Lv Z."/>
            <person name="Lu X."/>
            <person name="Zhang F."/>
            <person name="Jiang W."/>
            <person name="Ma Y."/>
            <person name="Chen M."/>
            <person name="Hao X."/>
            <person name="Li L."/>
            <person name="Tang Y."/>
            <person name="Lv G."/>
            <person name="Zhou Y."/>
            <person name="Sun X."/>
            <person name="Brodelius P.E."/>
            <person name="Rose J.K.C."/>
            <person name="Tang K."/>
        </authorList>
    </citation>
    <scope>NUCLEOTIDE SEQUENCE [LARGE SCALE GENOMIC DNA]</scope>
    <source>
        <strain evidence="2">cv. Huhao1</strain>
        <tissue evidence="1">Leaf</tissue>
    </source>
</reference>
<protein>
    <submittedName>
        <fullName evidence="1">Protein kinase-like domain-containing protein</fullName>
    </submittedName>
</protein>
<evidence type="ECO:0000313" key="2">
    <source>
        <dbReference type="Proteomes" id="UP000245207"/>
    </source>
</evidence>
<dbReference type="Proteomes" id="UP000245207">
    <property type="component" value="Unassembled WGS sequence"/>
</dbReference>
<dbReference type="InterPro" id="IPR052592">
    <property type="entry name" value="LRR-RLK"/>
</dbReference>
<keyword evidence="2" id="KW-1185">Reference proteome</keyword>
<dbReference type="EMBL" id="PKPP01000824">
    <property type="protein sequence ID" value="PWA88335.1"/>
    <property type="molecule type" value="Genomic_DNA"/>
</dbReference>
<dbReference type="AlphaFoldDB" id="A0A2U1PRG9"/>
<gene>
    <name evidence="1" type="ORF">CTI12_AA121960</name>
</gene>